<dbReference type="Proteomes" id="UP000000269">
    <property type="component" value="Chromosome"/>
</dbReference>
<dbReference type="Pfam" id="PF25601">
    <property type="entry name" value="AAA_lid_14"/>
    <property type="match status" value="1"/>
</dbReference>
<dbReference type="FunFam" id="3.40.50.300:FF:000006">
    <property type="entry name" value="DNA-binding transcriptional regulator NtrC"/>
    <property type="match status" value="1"/>
</dbReference>
<dbReference type="Gene3D" id="3.30.450.20">
    <property type="entry name" value="PAS domain"/>
    <property type="match status" value="1"/>
</dbReference>
<keyword evidence="6" id="KW-1185">Reference proteome</keyword>
<gene>
    <name evidence="5" type="ordered locus">Clos_0069</name>
</gene>
<dbReference type="PROSITE" id="PS00675">
    <property type="entry name" value="SIGMA54_INTERACT_1"/>
    <property type="match status" value="1"/>
</dbReference>
<evidence type="ECO:0000256" key="1">
    <source>
        <dbReference type="ARBA" id="ARBA00022741"/>
    </source>
</evidence>
<dbReference type="InterPro" id="IPR000014">
    <property type="entry name" value="PAS"/>
</dbReference>
<dbReference type="PROSITE" id="PS50045">
    <property type="entry name" value="SIGMA54_INTERACT_4"/>
    <property type="match status" value="1"/>
</dbReference>
<dbReference type="InterPro" id="IPR027417">
    <property type="entry name" value="P-loop_NTPase"/>
</dbReference>
<organism evidence="5 6">
    <name type="scientific">Alkaliphilus oremlandii (strain OhILAs)</name>
    <name type="common">Clostridium oremlandii (strain OhILAs)</name>
    <dbReference type="NCBI Taxonomy" id="350688"/>
    <lineage>
        <taxon>Bacteria</taxon>
        <taxon>Bacillati</taxon>
        <taxon>Bacillota</taxon>
        <taxon>Clostridia</taxon>
        <taxon>Peptostreptococcales</taxon>
        <taxon>Natronincolaceae</taxon>
        <taxon>Alkaliphilus</taxon>
    </lineage>
</organism>
<dbReference type="EMBL" id="CP000853">
    <property type="protein sequence ID" value="ABW17639.1"/>
    <property type="molecule type" value="Genomic_DNA"/>
</dbReference>
<evidence type="ECO:0000313" key="6">
    <source>
        <dbReference type="Proteomes" id="UP000000269"/>
    </source>
</evidence>
<keyword evidence="2" id="KW-0067">ATP-binding</keyword>
<dbReference type="CDD" id="cd00130">
    <property type="entry name" value="PAS"/>
    <property type="match status" value="1"/>
</dbReference>
<dbReference type="STRING" id="350688.Clos_0069"/>
<dbReference type="InterPro" id="IPR058031">
    <property type="entry name" value="AAA_lid_NorR"/>
</dbReference>
<dbReference type="RefSeq" id="WP_012157954.1">
    <property type="nucleotide sequence ID" value="NC_009922.1"/>
</dbReference>
<dbReference type="Gene3D" id="1.10.8.60">
    <property type="match status" value="1"/>
</dbReference>
<dbReference type="Pfam" id="PF00158">
    <property type="entry name" value="Sigma54_activat"/>
    <property type="match status" value="1"/>
</dbReference>
<feature type="domain" description="Sigma-54 factor interaction" evidence="3">
    <location>
        <begin position="339"/>
        <end position="564"/>
    </location>
</feature>
<dbReference type="PANTHER" id="PTHR32071">
    <property type="entry name" value="TRANSCRIPTIONAL REGULATORY PROTEIN"/>
    <property type="match status" value="1"/>
</dbReference>
<dbReference type="SMART" id="SM00382">
    <property type="entry name" value="AAA"/>
    <property type="match status" value="1"/>
</dbReference>
<dbReference type="InterPro" id="IPR036388">
    <property type="entry name" value="WH-like_DNA-bd_sf"/>
</dbReference>
<dbReference type="Gene3D" id="1.10.10.10">
    <property type="entry name" value="Winged helix-like DNA-binding domain superfamily/Winged helix DNA-binding domain"/>
    <property type="match status" value="1"/>
</dbReference>
<evidence type="ECO:0000259" key="3">
    <source>
        <dbReference type="PROSITE" id="PS50045"/>
    </source>
</evidence>
<proteinExistence type="predicted"/>
<dbReference type="SMART" id="SM00091">
    <property type="entry name" value="PAS"/>
    <property type="match status" value="1"/>
</dbReference>
<dbReference type="CDD" id="cd00009">
    <property type="entry name" value="AAA"/>
    <property type="match status" value="1"/>
</dbReference>
<dbReference type="PANTHER" id="PTHR32071:SF57">
    <property type="entry name" value="C4-DICARBOXYLATE TRANSPORT TRANSCRIPTIONAL REGULATORY PROTEIN DCTD"/>
    <property type="match status" value="1"/>
</dbReference>
<dbReference type="KEGG" id="aoe:Clos_0069"/>
<keyword evidence="1" id="KW-0547">Nucleotide-binding</keyword>
<dbReference type="Pfam" id="PF00989">
    <property type="entry name" value="PAS"/>
    <property type="match status" value="1"/>
</dbReference>
<dbReference type="InterPro" id="IPR013767">
    <property type="entry name" value="PAS_fold"/>
</dbReference>
<dbReference type="GO" id="GO:0005524">
    <property type="term" value="F:ATP binding"/>
    <property type="evidence" value="ECO:0007669"/>
    <property type="project" value="UniProtKB-KW"/>
</dbReference>
<dbReference type="HOGENOM" id="CLU_000445_8_7_9"/>
<accession>A8MEG8</accession>
<dbReference type="PROSITE" id="PS00676">
    <property type="entry name" value="SIGMA54_INTERACT_2"/>
    <property type="match status" value="1"/>
</dbReference>
<dbReference type="GO" id="GO:0006355">
    <property type="term" value="P:regulation of DNA-templated transcription"/>
    <property type="evidence" value="ECO:0007669"/>
    <property type="project" value="InterPro"/>
</dbReference>
<dbReference type="InterPro" id="IPR003593">
    <property type="entry name" value="AAA+_ATPase"/>
</dbReference>
<dbReference type="eggNOG" id="COG3829">
    <property type="taxonomic scope" value="Bacteria"/>
</dbReference>
<dbReference type="InterPro" id="IPR002078">
    <property type="entry name" value="Sigma_54_int"/>
</dbReference>
<name>A8MEG8_ALKOO</name>
<dbReference type="Gene3D" id="3.40.50.300">
    <property type="entry name" value="P-loop containing nucleotide triphosphate hydrolases"/>
    <property type="match status" value="1"/>
</dbReference>
<evidence type="ECO:0000259" key="4">
    <source>
        <dbReference type="PROSITE" id="PS50112"/>
    </source>
</evidence>
<dbReference type="SUPFAM" id="SSF55785">
    <property type="entry name" value="PYP-like sensor domain (PAS domain)"/>
    <property type="match status" value="1"/>
</dbReference>
<feature type="domain" description="PAS" evidence="4">
    <location>
        <begin position="210"/>
        <end position="259"/>
    </location>
</feature>
<dbReference type="InterPro" id="IPR025943">
    <property type="entry name" value="Sigma_54_int_dom_ATP-bd_2"/>
</dbReference>
<dbReference type="PROSITE" id="PS50112">
    <property type="entry name" value="PAS"/>
    <property type="match status" value="1"/>
</dbReference>
<reference evidence="6" key="1">
    <citation type="submission" date="2007-10" db="EMBL/GenBank/DDBJ databases">
        <title>Complete genome of Alkaliphilus oremlandii OhILAs.</title>
        <authorList>
            <person name="Copeland A."/>
            <person name="Lucas S."/>
            <person name="Lapidus A."/>
            <person name="Barry K."/>
            <person name="Detter J.C."/>
            <person name="Glavina del Rio T."/>
            <person name="Hammon N."/>
            <person name="Israni S."/>
            <person name="Dalin E."/>
            <person name="Tice H."/>
            <person name="Pitluck S."/>
            <person name="Chain P."/>
            <person name="Malfatti S."/>
            <person name="Shin M."/>
            <person name="Vergez L."/>
            <person name="Schmutz J."/>
            <person name="Larimer F."/>
            <person name="Land M."/>
            <person name="Hauser L."/>
            <person name="Kyrpides N."/>
            <person name="Mikhailova N."/>
            <person name="Stolz J.F."/>
            <person name="Dawson A."/>
            <person name="Fisher E."/>
            <person name="Crable B."/>
            <person name="Perera E."/>
            <person name="Lisak J."/>
            <person name="Ranganathan M."/>
            <person name="Basu P."/>
            <person name="Richardson P."/>
        </authorList>
    </citation>
    <scope>NUCLEOTIDE SEQUENCE [LARGE SCALE GENOMIC DNA]</scope>
    <source>
        <strain evidence="6">OhILAs</strain>
    </source>
</reference>
<dbReference type="AlphaFoldDB" id="A8MEG8"/>
<dbReference type="InterPro" id="IPR035965">
    <property type="entry name" value="PAS-like_dom_sf"/>
</dbReference>
<sequence>MKKKLAILCYSNGTLEIYYEQIQSLFQDNLIIEKYCLENGPIQKEIVADLILLPSFDAFEKVRHLIKKVDKVLFADRTISKGGLDKMMDIEEGTEAFFLDESMEMSKQMVSTLYEIGVDHMNLTPICPTTEGNFKEKMIIVLGKSSNIPLNTTNILNIGNSLLDINTIIEIGVRLDYLHILNRQNIGKSYKEIATANYGLSRILGMTNMSEGQLDILLQVIDDGLIGIDAKGSIFLYNENAGEIVGYTREDVVHRDGILLFPQIPFKDVLENLRSVREILIKINGVDLIVSVDPIVHSERLYGAVAIIRRFSDAESQQHRLRAKVIGKGHKAKYNFGDIVGESENIKKTIEIAKRMARSNSSILITGESGTGKELFAQAIHNNSKRRNFQFVAINCGALPESLLESELFGYEEGAFTGARKGGKSGLFELAHNGTLFLDEIGEMPPSLQMRLLRVLQEREVMRLGGDSIINVDIRIIAATNKNLKEMMATGGFREDLYYRLNVLPLKIPPLRSRKKDIETLVDRFRAEFRGSFVLSQMAKDVLLSYNWKGNVRELKNYIEYLVSLEIKEVDVKDLPFEIFEEVEGNILLEEDAEAIVSSEERNIYNDLKEDAGKDLPKYIFILEELEKAFLSNKRLGRRSLLTIAKQKKMFLGEQEIRNMLLYLESKGMVEVYKGRGGTLITDRGKNILNYYAKSKGFNG</sequence>
<protein>
    <submittedName>
        <fullName evidence="5">Putative sigma54 specific transcriptional regulator</fullName>
    </submittedName>
</protein>
<dbReference type="SUPFAM" id="SSF52540">
    <property type="entry name" value="P-loop containing nucleoside triphosphate hydrolases"/>
    <property type="match status" value="1"/>
</dbReference>
<evidence type="ECO:0000256" key="2">
    <source>
        <dbReference type="ARBA" id="ARBA00022840"/>
    </source>
</evidence>
<dbReference type="InterPro" id="IPR025662">
    <property type="entry name" value="Sigma_54_int_dom_ATP-bd_1"/>
</dbReference>
<evidence type="ECO:0000313" key="5">
    <source>
        <dbReference type="EMBL" id="ABW17639.1"/>
    </source>
</evidence>